<dbReference type="HAMAP" id="MF_01212">
    <property type="entry name" value="dGTPase_type2"/>
    <property type="match status" value="1"/>
</dbReference>
<dbReference type="InterPro" id="IPR006261">
    <property type="entry name" value="dGTPase"/>
</dbReference>
<dbReference type="NCBIfam" id="NF002326">
    <property type="entry name" value="PRK01286.1-1"/>
    <property type="match status" value="1"/>
</dbReference>
<dbReference type="SUPFAM" id="SSF109604">
    <property type="entry name" value="HD-domain/PDEase-like"/>
    <property type="match status" value="1"/>
</dbReference>
<dbReference type="InterPro" id="IPR050135">
    <property type="entry name" value="dGTPase-like"/>
</dbReference>
<dbReference type="Pfam" id="PF01966">
    <property type="entry name" value="HD"/>
    <property type="match status" value="1"/>
</dbReference>
<comment type="similarity">
    <text evidence="2">Belongs to the dGTPase family. Type 2 subfamily.</text>
</comment>
<dbReference type="Proteomes" id="UP000284322">
    <property type="component" value="Unassembled WGS sequence"/>
</dbReference>
<dbReference type="EMBL" id="RAHJ01000021">
    <property type="protein sequence ID" value="RJX66091.1"/>
    <property type="molecule type" value="Genomic_DNA"/>
</dbReference>
<accession>A0A419QZK0</accession>
<dbReference type="PANTHER" id="PTHR11373:SF43">
    <property type="entry name" value="DEOXYGUANOSINETRIPHOSPHATE TRIPHOSPHOHYDROLASE-LIKE PROTEIN"/>
    <property type="match status" value="1"/>
</dbReference>
<dbReference type="CDD" id="cd00077">
    <property type="entry name" value="HDc"/>
    <property type="match status" value="1"/>
</dbReference>
<dbReference type="OrthoDB" id="9803619at2"/>
<dbReference type="InterPro" id="IPR003607">
    <property type="entry name" value="HD/PDEase_dom"/>
</dbReference>
<feature type="compositionally biased region" description="Basic and acidic residues" evidence="3">
    <location>
        <begin position="14"/>
        <end position="33"/>
    </location>
</feature>
<keyword evidence="1 2" id="KW-0378">Hydrolase</keyword>
<dbReference type="GO" id="GO:0006203">
    <property type="term" value="P:dGTP catabolic process"/>
    <property type="evidence" value="ECO:0007669"/>
    <property type="project" value="TreeGrafter"/>
</dbReference>
<evidence type="ECO:0000256" key="1">
    <source>
        <dbReference type="ARBA" id="ARBA00022801"/>
    </source>
</evidence>
<organism evidence="5 6">
    <name type="scientific">Tsuneonella suprasediminis</name>
    <dbReference type="NCBI Taxonomy" id="2306996"/>
    <lineage>
        <taxon>Bacteria</taxon>
        <taxon>Pseudomonadati</taxon>
        <taxon>Pseudomonadota</taxon>
        <taxon>Alphaproteobacteria</taxon>
        <taxon>Sphingomonadales</taxon>
        <taxon>Erythrobacteraceae</taxon>
        <taxon>Tsuneonella</taxon>
    </lineage>
</organism>
<evidence type="ECO:0000313" key="6">
    <source>
        <dbReference type="Proteomes" id="UP000284322"/>
    </source>
</evidence>
<comment type="caution">
    <text evidence="5">The sequence shown here is derived from an EMBL/GenBank/DDBJ whole genome shotgun (WGS) entry which is preliminary data.</text>
</comment>
<dbReference type="InterPro" id="IPR026875">
    <property type="entry name" value="PHydrolase_assoc_dom"/>
</dbReference>
<dbReference type="AlphaFoldDB" id="A0A419QZK0"/>
<evidence type="ECO:0000313" key="5">
    <source>
        <dbReference type="EMBL" id="RJX66091.1"/>
    </source>
</evidence>
<dbReference type="PANTHER" id="PTHR11373">
    <property type="entry name" value="DEOXYNUCLEOSIDE TRIPHOSPHATE TRIPHOSPHOHYDROLASE"/>
    <property type="match status" value="1"/>
</dbReference>
<proteinExistence type="inferred from homology"/>
<evidence type="ECO:0000256" key="3">
    <source>
        <dbReference type="SAM" id="MobiDB-lite"/>
    </source>
</evidence>
<name>A0A419QZK0_9SPHN</name>
<dbReference type="InterPro" id="IPR023023">
    <property type="entry name" value="dNTPase_2"/>
</dbReference>
<keyword evidence="6" id="KW-1185">Reference proteome</keyword>
<feature type="domain" description="HD" evidence="4">
    <location>
        <begin position="66"/>
        <end position="201"/>
    </location>
</feature>
<dbReference type="PROSITE" id="PS51831">
    <property type="entry name" value="HD"/>
    <property type="match status" value="1"/>
</dbReference>
<dbReference type="Gene3D" id="1.10.3210.10">
    <property type="entry name" value="Hypothetical protein af1432"/>
    <property type="match status" value="1"/>
</dbReference>
<dbReference type="GO" id="GO:0008832">
    <property type="term" value="F:dGTPase activity"/>
    <property type="evidence" value="ECO:0007669"/>
    <property type="project" value="TreeGrafter"/>
</dbReference>
<gene>
    <name evidence="5" type="ORF">D6858_13140</name>
</gene>
<dbReference type="SMART" id="SM00471">
    <property type="entry name" value="HDc"/>
    <property type="match status" value="1"/>
</dbReference>
<protein>
    <recommendedName>
        <fullName evidence="2">Deoxyguanosinetriphosphate triphosphohydrolase-like protein</fullName>
    </recommendedName>
</protein>
<reference evidence="5 6" key="1">
    <citation type="submission" date="2018-09" db="EMBL/GenBank/DDBJ databases">
        <title>Altererythrobacter sp.Ery1 and Ery12, the genome sequencing of novel strains in genus Alterythrobacter.</title>
        <authorList>
            <person name="Cheng H."/>
            <person name="Wu Y.-H."/>
            <person name="Fang C."/>
            <person name="Xu X.-W."/>
        </authorList>
    </citation>
    <scope>NUCLEOTIDE SEQUENCE [LARGE SCALE GENOMIC DNA]</scope>
    <source>
        <strain evidence="5 6">Ery12</strain>
    </source>
</reference>
<dbReference type="InterPro" id="IPR006674">
    <property type="entry name" value="HD_domain"/>
</dbReference>
<dbReference type="Pfam" id="PF13286">
    <property type="entry name" value="HD_assoc"/>
    <property type="match status" value="1"/>
</dbReference>
<evidence type="ECO:0000259" key="4">
    <source>
        <dbReference type="PROSITE" id="PS51831"/>
    </source>
</evidence>
<sequence length="386" mass="42953">MNRARYAADPAATRGREFAEDREGARGPRSEFQRDRDRIIHSIAFRRLRSKTQVFIAPDGDHYRTRLTHSLEVAQIGRVIARALGLDEDLTEALCLAHDIGHPPFGHAGETALEQAMTTRGGFDHNAHGLRTLMRLESPYIGHPGINLTWDLLEGLAKHNGPVASPGWALAELDAAFPLDLGTWPSLEAQVAAVADDIAYDNHDIDDGLRAGFLDLDDLMQIDLLADQFRAVERRFPSVSRELQLRELIRSQIGAMVNDVIEHTRAQVADIANVAEVRAHPSALAGFSPAMALAERGLKRFMYDKLYYHPEQISAAENAREVVARLFAAYDQDPGQLPPEWRAKLPSREPERSRLLADFIAGMTDRYAMDQCARIYGKVPAGLQNV</sequence>
<dbReference type="RefSeq" id="WP_120111400.1">
    <property type="nucleotide sequence ID" value="NZ_RAHJ01000021.1"/>
</dbReference>
<feature type="region of interest" description="Disordered" evidence="3">
    <location>
        <begin position="1"/>
        <end position="33"/>
    </location>
</feature>
<evidence type="ECO:0000256" key="2">
    <source>
        <dbReference type="HAMAP-Rule" id="MF_01212"/>
    </source>
</evidence>
<dbReference type="NCBIfam" id="TIGR01353">
    <property type="entry name" value="dGTP_triPase"/>
    <property type="match status" value="1"/>
</dbReference>